<evidence type="ECO:0000256" key="1">
    <source>
        <dbReference type="SAM" id="Phobius"/>
    </source>
</evidence>
<feature type="transmembrane region" description="Helical" evidence="1">
    <location>
        <begin position="21"/>
        <end position="40"/>
    </location>
</feature>
<reference evidence="2" key="2">
    <citation type="journal article" date="2021" name="Microbiome">
        <title>Successional dynamics and alternative stable states in a saline activated sludge microbial community over 9 years.</title>
        <authorList>
            <person name="Wang Y."/>
            <person name="Ye J."/>
            <person name="Ju F."/>
            <person name="Liu L."/>
            <person name="Boyd J.A."/>
            <person name="Deng Y."/>
            <person name="Parks D.H."/>
            <person name="Jiang X."/>
            <person name="Yin X."/>
            <person name="Woodcroft B.J."/>
            <person name="Tyson G.W."/>
            <person name="Hugenholtz P."/>
            <person name="Polz M.F."/>
            <person name="Zhang T."/>
        </authorList>
    </citation>
    <scope>NUCLEOTIDE SEQUENCE</scope>
    <source>
        <strain evidence="2">HKST-UBA11</strain>
    </source>
</reference>
<protein>
    <recommendedName>
        <fullName evidence="4">Prepilin-type N-terminal cleavage/methylation domain-containing protein</fullName>
    </recommendedName>
</protein>
<accession>A0A955L821</accession>
<dbReference type="EMBL" id="JAGQLH010000018">
    <property type="protein sequence ID" value="MCA9385410.1"/>
    <property type="molecule type" value="Genomic_DNA"/>
</dbReference>
<dbReference type="InterPro" id="IPR036322">
    <property type="entry name" value="WD40_repeat_dom_sf"/>
</dbReference>
<gene>
    <name evidence="2" type="ORF">KC717_02055</name>
</gene>
<proteinExistence type="predicted"/>
<dbReference type="SUPFAM" id="SSF50978">
    <property type="entry name" value="WD40 repeat-like"/>
    <property type="match status" value="1"/>
</dbReference>
<dbReference type="InterPro" id="IPR013211">
    <property type="entry name" value="LVIVD"/>
</dbReference>
<evidence type="ECO:0008006" key="4">
    <source>
        <dbReference type="Google" id="ProtNLM"/>
    </source>
</evidence>
<dbReference type="AlphaFoldDB" id="A0A955L821"/>
<keyword evidence="1" id="KW-0812">Transmembrane</keyword>
<keyword evidence="1" id="KW-0472">Membrane</keyword>
<dbReference type="Proteomes" id="UP000754563">
    <property type="component" value="Unassembled WGS sequence"/>
</dbReference>
<reference evidence="2" key="1">
    <citation type="submission" date="2020-04" db="EMBL/GenBank/DDBJ databases">
        <authorList>
            <person name="Zhang T."/>
        </authorList>
    </citation>
    <scope>NUCLEOTIDE SEQUENCE</scope>
    <source>
        <strain evidence="2">HKST-UBA11</strain>
    </source>
</reference>
<evidence type="ECO:0000313" key="2">
    <source>
        <dbReference type="EMBL" id="MCA9385410.1"/>
    </source>
</evidence>
<comment type="caution">
    <text evidence="2">The sequence shown here is derived from an EMBL/GenBank/DDBJ whole genome shotgun (WGS) entry which is preliminary data.</text>
</comment>
<organism evidence="2 3">
    <name type="scientific">Candidatus Dojkabacteria bacterium</name>
    <dbReference type="NCBI Taxonomy" id="2099670"/>
    <lineage>
        <taxon>Bacteria</taxon>
        <taxon>Candidatus Dojkabacteria</taxon>
    </lineage>
</organism>
<evidence type="ECO:0000313" key="3">
    <source>
        <dbReference type="Proteomes" id="UP000754563"/>
    </source>
</evidence>
<name>A0A955L821_9BACT</name>
<sequence length="655" mass="71531">MSSIQSNNNQRSIPGFSLMEILVVLGILTIVITSIIVLAIDISKFTENSSRKVDSAIASEELMSALLLSKKDLWSSIIDNTNDGPKHLSFQDSQYTILDGPITRDLITSSFELGDVYRDSSGNIVQTGGILDINSRVVTVEVSWTDLLGIVHSEINQIYISNWASPQWLQTSIADFTSGEFSTTVINGALGGEIELESTTFPDWCEPENNVSSYEIPGDGWPQNITAEGDNATMSTRTSTSGTPFTRVSIIDADPPIVSLDDNYDDGNWITDHYPVSNNVFLASSNNSKELTVIDIGSSPYSEVAYYDAPFWSDANAVWVDTSTDTGYIGQVRKFISVDIDSPPSGVLSELDILDYRTTSGRIDQIVIRDGYAYLMWINSDRDIRVVDVSDPTNMVEVATINYATVNPSRMDINDTGDRLYYATVETSGDEVHIVDISDPENPSYVNGYDTNGTTVEGLSVFEEDDRLIVAGRFGEDEYHVVDISDELNLVKCGGIDFTTESTNRGVYDVDTVKTPGNNSYAYVLTGETTGEFKIIRGGPGAGAGGGVYAPSGTYVSEVFDSGTALTNFLSLDWTENIPSGTTLQLQIRIGDTFDLSGESWFGPDGTGGSYFDGQGTYIPESKQEGRYIQYQAYLTTSDSNVTPSLYDVVFIYES</sequence>
<dbReference type="Pfam" id="PF08309">
    <property type="entry name" value="LVIVD"/>
    <property type="match status" value="2"/>
</dbReference>
<keyword evidence="1" id="KW-1133">Transmembrane helix</keyword>